<keyword evidence="4 8" id="KW-0808">Transferase</keyword>
<dbReference type="InParanoid" id="A0A674NV43"/>
<dbReference type="RefSeq" id="XP_029687206.1">
    <property type="nucleotide sequence ID" value="XM_029831346.1"/>
</dbReference>
<reference evidence="9" key="3">
    <citation type="submission" date="2025-09" db="UniProtKB">
        <authorList>
            <consortium name="Ensembl"/>
        </authorList>
    </citation>
    <scope>IDENTIFICATION</scope>
</reference>
<evidence type="ECO:0000256" key="8">
    <source>
        <dbReference type="RuleBase" id="RU366017"/>
    </source>
</evidence>
<dbReference type="FunCoup" id="A0A674NV43">
    <property type="interactions" value="99"/>
</dbReference>
<dbReference type="InterPro" id="IPR008166">
    <property type="entry name" value="Glyco_transf_92"/>
</dbReference>
<reference evidence="9 10" key="1">
    <citation type="journal article" date="2011" name="Genome Biol. Evol.">
        <title>Integration of the genetic map and genome assembly of fugu facilitates insights into distinct features of genome evolution in teleosts and mammals.</title>
        <authorList>
            <person name="Kai W."/>
            <person name="Kikuchi K."/>
            <person name="Tohari S."/>
            <person name="Chew A.K."/>
            <person name="Tay A."/>
            <person name="Fujiwara A."/>
            <person name="Hosoya S."/>
            <person name="Suetake H."/>
            <person name="Naruse K."/>
            <person name="Brenner S."/>
            <person name="Suzuki Y."/>
            <person name="Venkatesh B."/>
        </authorList>
    </citation>
    <scope>NUCLEOTIDE SEQUENCE [LARGE SCALE GENOMIC DNA]</scope>
</reference>
<protein>
    <recommendedName>
        <fullName evidence="8">Glycosyltransferase family 92 protein</fullName>
        <ecNumber evidence="8">2.4.1.-</ecNumber>
    </recommendedName>
</protein>
<dbReference type="AlphaFoldDB" id="A0A674NV43"/>
<evidence type="ECO:0000256" key="4">
    <source>
        <dbReference type="ARBA" id="ARBA00022679"/>
    </source>
</evidence>
<dbReference type="GO" id="GO:0005737">
    <property type="term" value="C:cytoplasm"/>
    <property type="evidence" value="ECO:0007669"/>
    <property type="project" value="TreeGrafter"/>
</dbReference>
<comment type="subcellular location">
    <subcellularLocation>
        <location evidence="1">Membrane</location>
        <topology evidence="1">Single-pass membrane protein</topology>
    </subcellularLocation>
</comment>
<reference evidence="9" key="2">
    <citation type="submission" date="2025-08" db="UniProtKB">
        <authorList>
            <consortium name="Ensembl"/>
        </authorList>
    </citation>
    <scope>IDENTIFICATION</scope>
</reference>
<dbReference type="EC" id="2.4.1.-" evidence="8"/>
<dbReference type="PANTHER" id="PTHR21461">
    <property type="entry name" value="GLYCOSYLTRANSFERASE FAMILY 92 PROTEIN"/>
    <property type="match status" value="1"/>
</dbReference>
<evidence type="ECO:0000256" key="7">
    <source>
        <dbReference type="ARBA" id="ARBA00023136"/>
    </source>
</evidence>
<keyword evidence="6 8" id="KW-1133">Transmembrane helix</keyword>
<name>A0A674NV43_TAKRU</name>
<dbReference type="GeneTree" id="ENSGT00530000064359"/>
<evidence type="ECO:0000313" key="9">
    <source>
        <dbReference type="Ensembl" id="ENSTRUP00000076836.1"/>
    </source>
</evidence>
<dbReference type="GeneID" id="115248020"/>
<evidence type="ECO:0000256" key="3">
    <source>
        <dbReference type="ARBA" id="ARBA00022676"/>
    </source>
</evidence>
<dbReference type="OrthoDB" id="2526284at2759"/>
<evidence type="ECO:0000256" key="6">
    <source>
        <dbReference type="ARBA" id="ARBA00022989"/>
    </source>
</evidence>
<proteinExistence type="inferred from homology"/>
<dbReference type="GO" id="GO:0016020">
    <property type="term" value="C:membrane"/>
    <property type="evidence" value="ECO:0007669"/>
    <property type="project" value="UniProtKB-SubCell"/>
</dbReference>
<keyword evidence="10" id="KW-1185">Reference proteome</keyword>
<keyword evidence="5 8" id="KW-0812">Transmembrane</keyword>
<dbReference type="KEGG" id="tru:115248020"/>
<feature type="transmembrane region" description="Helical" evidence="8">
    <location>
        <begin position="6"/>
        <end position="24"/>
    </location>
</feature>
<dbReference type="OMA" id="IVCLEPH"/>
<dbReference type="Ensembl" id="ENSTRUT00000086495.1">
    <property type="protein sequence ID" value="ENSTRUP00000076836.1"/>
    <property type="gene ID" value="ENSTRUG00000031712.1"/>
</dbReference>
<evidence type="ECO:0000256" key="5">
    <source>
        <dbReference type="ARBA" id="ARBA00022692"/>
    </source>
</evidence>
<gene>
    <name evidence="9" type="primary">LOC115248020</name>
</gene>
<keyword evidence="7 8" id="KW-0472">Membrane</keyword>
<sequence length="444" mass="51337">MDNAKIIVISFLIAFLAFIILLVFETPWTDNPIPVPRTDPEKCPLRSSGKTFTPLNGTKHLLVSAYMDQRVKEFDLRIIGIFRRDSIQALHCLFCCQDNVTTKATILPHPDNFGFPYVTTDVMCALPKGCSSKHVSLLTDQDNWRHSEQMWLPIRNLKTEETSDKRFNFTVCISTLFGRYNNVLQFAQSLEMYRLLGVNRVVVYNTSCGPELDQLLHSYSQEGFVEIVPWPIDEHLTPSYGWLHSASGGDVHYFGQQTSLNDCIYRSMERSRYVLLNDIDEIIMPYQQSGLVPLMDILQKQHPDAGVFMIENHVFPKKHFEPSGKFNRSQWNKVPGVNILEHIYREDPDRNVYHLYKMIIQPRMVEQTSIHEVLKIFGKQVRVKVPPDVCRTIHTRDARREDLTLEQLKEDKRLWDFSEKLIPCVDKALRKAGLLDTKDGHKGG</sequence>
<dbReference type="GO" id="GO:0016757">
    <property type="term" value="F:glycosyltransferase activity"/>
    <property type="evidence" value="ECO:0007669"/>
    <property type="project" value="UniProtKB-UniRule"/>
</dbReference>
<evidence type="ECO:0000256" key="2">
    <source>
        <dbReference type="ARBA" id="ARBA00007647"/>
    </source>
</evidence>
<comment type="similarity">
    <text evidence="2 8">Belongs to the glycosyltransferase 92 family.</text>
</comment>
<dbReference type="Proteomes" id="UP000005226">
    <property type="component" value="Chromosome 2"/>
</dbReference>
<organism evidence="9 10">
    <name type="scientific">Takifugu rubripes</name>
    <name type="common">Japanese pufferfish</name>
    <name type="synonym">Fugu rubripes</name>
    <dbReference type="NCBI Taxonomy" id="31033"/>
    <lineage>
        <taxon>Eukaryota</taxon>
        <taxon>Metazoa</taxon>
        <taxon>Chordata</taxon>
        <taxon>Craniata</taxon>
        <taxon>Vertebrata</taxon>
        <taxon>Euteleostomi</taxon>
        <taxon>Actinopterygii</taxon>
        <taxon>Neopterygii</taxon>
        <taxon>Teleostei</taxon>
        <taxon>Neoteleostei</taxon>
        <taxon>Acanthomorphata</taxon>
        <taxon>Eupercaria</taxon>
        <taxon>Tetraodontiformes</taxon>
        <taxon>Tetradontoidea</taxon>
        <taxon>Tetraodontidae</taxon>
        <taxon>Takifugu</taxon>
    </lineage>
</organism>
<evidence type="ECO:0000313" key="10">
    <source>
        <dbReference type="Proteomes" id="UP000005226"/>
    </source>
</evidence>
<keyword evidence="3 8" id="KW-0328">Glycosyltransferase</keyword>
<accession>A0A674NV43</accession>
<dbReference type="PANTHER" id="PTHR21461:SF45">
    <property type="entry name" value="GLYCOSYLTRANSFERASE FAMILY 92 PROTEIN"/>
    <property type="match status" value="1"/>
</dbReference>
<evidence type="ECO:0000256" key="1">
    <source>
        <dbReference type="ARBA" id="ARBA00004167"/>
    </source>
</evidence>
<dbReference type="Pfam" id="PF01697">
    <property type="entry name" value="Glyco_transf_92"/>
    <property type="match status" value="1"/>
</dbReference>